<gene>
    <name evidence="2" type="ORF">KV112_19040</name>
</gene>
<accession>A0ABU5YP26</accession>
<dbReference type="EMBL" id="JAYJJT010000027">
    <property type="protein sequence ID" value="MEB3051811.1"/>
    <property type="molecule type" value="Genomic_DNA"/>
</dbReference>
<evidence type="ECO:0000259" key="1">
    <source>
        <dbReference type="Pfam" id="PF00082"/>
    </source>
</evidence>
<protein>
    <submittedName>
        <fullName evidence="2">S8 family peptidase</fullName>
    </submittedName>
</protein>
<evidence type="ECO:0000313" key="2">
    <source>
        <dbReference type="EMBL" id="MEB3051811.1"/>
    </source>
</evidence>
<dbReference type="InterPro" id="IPR036852">
    <property type="entry name" value="Peptidase_S8/S53_dom_sf"/>
</dbReference>
<organism evidence="2 3">
    <name type="scientific">[Mycobacterium] zoologicum</name>
    <dbReference type="NCBI Taxonomy" id="2872311"/>
    <lineage>
        <taxon>Bacteria</taxon>
        <taxon>Bacillati</taxon>
        <taxon>Actinomycetota</taxon>
        <taxon>Actinomycetes</taxon>
        <taxon>Mycobacteriales</taxon>
        <taxon>Mycobacteriaceae</taxon>
        <taxon>Mycolicibacter</taxon>
    </lineage>
</organism>
<proteinExistence type="predicted"/>
<dbReference type="InterPro" id="IPR000209">
    <property type="entry name" value="Peptidase_S8/S53_dom"/>
</dbReference>
<dbReference type="CDD" id="cd04847">
    <property type="entry name" value="Peptidases_S8_Subtilisin_like_2"/>
    <property type="match status" value="1"/>
</dbReference>
<dbReference type="RefSeq" id="WP_224865005.1">
    <property type="nucleotide sequence ID" value="NZ_JAYJJT010000027.1"/>
</dbReference>
<feature type="domain" description="Peptidase S8/S53" evidence="1">
    <location>
        <begin position="285"/>
        <end position="635"/>
    </location>
</feature>
<dbReference type="Gene3D" id="3.40.50.200">
    <property type="entry name" value="Peptidase S8/S53 domain"/>
    <property type="match status" value="1"/>
</dbReference>
<dbReference type="InterPro" id="IPR034074">
    <property type="entry name" value="Y4bN_pept_dom"/>
</dbReference>
<sequence>MAADTADEIDPALVVVFDLAGSVKDFRNAINQIDGLEFLTELLGEPAEPDDDFHMTEPNASRTDKAVQHSLYLVMSNAKAIAELLRLFALWQQDPSVSFQRGLGKFKTAFEQLTAIRRWGPEDRIRETGLRQQWQETLDMVGQSVSTVMVEVELWYHRDPAQRAAAEAHVEQIVTASNGNVVDRSQIPDISYQALLAELPIQQVHSVLNDGAASIQLLTTDEVMFVSPFTPMSVTPASLDAVAEVRLPPADRVEGLPRIALLDGLPFQNHDALAGRLLVDDPDGLSENYPVSSRNHGTAMASLIIHGDLSARGEPLGRPLYVRPVMVPREWPAGSEQVVPDRLLTDLLHRAVRRIMEGEAGREAAAPSVRIVNLSIGAQPRALVRRISPVGRLLDWLANYYNLLFVVSAGNHLAPITIPTDAAVDVDSARSASARAVYKETLVRGILPPGDALNVVTVGATHDDGLGDMDIPDTVWDITHPGAPAHFGATGPGVDRSVKPDLHHAGGRALYTRPVVDPAQGTVTVEIAQTAVAGPGLQVAAPGQAGATNNTVFTAGTSNAAALVSREASRLFDLLENNASGTEDTPLPNALYHPLLVRALLAHASRWGDWDTRLRRELGLDNQQARRHLTALLGYGRLDINRLGTATTNRAVVVAGGHIGRNERHTYELPLPTSLRARADWHRFTITLAHLAPTVGQLARYRGAKVYFATPDTGLAGGDRTDAEHNVVRRGSLQHEIVEGTRAMVFGDGDSFPIHVECMDDAQRLRAGTHVRYALVVSVETAVETSTTIHNEVRATLREQARGRVRGRIAGNS</sequence>
<evidence type="ECO:0000313" key="3">
    <source>
        <dbReference type="Proteomes" id="UP001299046"/>
    </source>
</evidence>
<dbReference type="Pfam" id="PF00082">
    <property type="entry name" value="Peptidase_S8"/>
    <property type="match status" value="1"/>
</dbReference>
<reference evidence="2 3" key="1">
    <citation type="submission" date="2023-12" db="EMBL/GenBank/DDBJ databases">
        <title>Description of new species of Mycobacterium terrae complex isolated from sewage at the Sao Paulo Zoological Park Foundation in Brazil.</title>
        <authorList>
            <person name="Romagnoli C.L."/>
            <person name="Conceicao E.C."/>
            <person name="Machado E."/>
            <person name="Barreto L.B.P.F."/>
            <person name="Sharma A."/>
            <person name="Silva N.M."/>
            <person name="Marques L.E."/>
            <person name="Juliana M.A."/>
            <person name="Lourenco M.C.S."/>
            <person name="Digiampietri L.A."/>
            <person name="Suffys P.N."/>
            <person name="Viana-Niero C."/>
        </authorList>
    </citation>
    <scope>NUCLEOTIDE SEQUENCE [LARGE SCALE GENOMIC DNA]</scope>
    <source>
        <strain evidence="2 3">MYC123</strain>
    </source>
</reference>
<dbReference type="Proteomes" id="UP001299046">
    <property type="component" value="Unassembled WGS sequence"/>
</dbReference>
<dbReference type="SUPFAM" id="SSF52743">
    <property type="entry name" value="Subtilisin-like"/>
    <property type="match status" value="1"/>
</dbReference>
<keyword evidence="3" id="KW-1185">Reference proteome</keyword>
<comment type="caution">
    <text evidence="2">The sequence shown here is derived from an EMBL/GenBank/DDBJ whole genome shotgun (WGS) entry which is preliminary data.</text>
</comment>
<name>A0ABU5YP26_9MYCO</name>